<dbReference type="HOGENOM" id="CLU_1693429_0_0_5"/>
<feature type="chain" id="PRO_5002948295" evidence="1">
    <location>
        <begin position="25"/>
        <end position="155"/>
    </location>
</feature>
<proteinExistence type="predicted"/>
<dbReference type="RefSeq" id="WP_012753677.1">
    <property type="nucleotide sequence ID" value="NC_012811.1"/>
</dbReference>
<dbReference type="OrthoDB" id="7724906at2"/>
<feature type="signal peptide" evidence="1">
    <location>
        <begin position="1"/>
        <end position="24"/>
    </location>
</feature>
<evidence type="ECO:0000313" key="2">
    <source>
        <dbReference type="EMBL" id="ACS43193.1"/>
    </source>
</evidence>
<evidence type="ECO:0000256" key="1">
    <source>
        <dbReference type="SAM" id="SignalP"/>
    </source>
</evidence>
<dbReference type="KEGG" id="mea:Mex_2p0320"/>
<dbReference type="Proteomes" id="UP000009081">
    <property type="component" value="Plasmid megaplasmid"/>
</dbReference>
<sequence length="155" mass="16573">MIRLSRTMIPLALALSVCATAVSARDQGPATGAVDAWFRNAKQPLCVSPDGNDVRCTKRNDPHYAIGYAPGGDAAIAAVRFQADPTGNAENLAVATFRSEGGRWTFVRKVENVFGQGPDRIAFEGGKAVFTMRVLRDGDGRCCPTGTKRYAVQVP</sequence>
<dbReference type="EMBL" id="CP001511">
    <property type="protein sequence ID" value="ACS43193.1"/>
    <property type="molecule type" value="Genomic_DNA"/>
</dbReference>
<name>C5B411_METEA</name>
<dbReference type="AlphaFoldDB" id="C5B411"/>
<keyword evidence="1" id="KW-0732">Signal</keyword>
<evidence type="ECO:0000313" key="3">
    <source>
        <dbReference type="Proteomes" id="UP000009081"/>
    </source>
</evidence>
<gene>
    <name evidence="2" type="ordered locus">MexAM1_META2p0320</name>
</gene>
<protein>
    <submittedName>
        <fullName evidence="2">Uncharacterized protein</fullName>
    </submittedName>
</protein>
<accession>C5B411</accession>
<keyword evidence="2" id="KW-0614">Plasmid</keyword>
<keyword evidence="3" id="KW-1185">Reference proteome</keyword>
<geneLocation type="plasmid" evidence="2 3">
    <name>megaplasmid</name>
</geneLocation>
<reference evidence="2 3" key="1">
    <citation type="journal article" date="2009" name="PLoS ONE">
        <title>Methylobacterium genome sequences: a reference blueprint to investigate microbial metabolism of C1 compounds from natural and industrial sources.</title>
        <authorList>
            <person name="Vuilleumier S."/>
            <person name="Chistoserdova L."/>
            <person name="Lee M.-C."/>
            <person name="Bringel F."/>
            <person name="Lajus A."/>
            <person name="Zhou Y."/>
            <person name="Gourion B."/>
            <person name="Barbe V."/>
            <person name="Chang J."/>
            <person name="Cruveiller S."/>
            <person name="Dossat C."/>
            <person name="Gillett W."/>
            <person name="Gruffaz C."/>
            <person name="Haugen E."/>
            <person name="Hourcade E."/>
            <person name="Levy R."/>
            <person name="Mangenot S."/>
            <person name="Muller E."/>
            <person name="Nadalig T."/>
            <person name="Pagni M."/>
            <person name="Penny C."/>
            <person name="Peyraud R."/>
            <person name="Robinson D.G."/>
            <person name="Roche D."/>
            <person name="Rouy Z."/>
            <person name="Saenampechek C."/>
            <person name="Salvignol G."/>
            <person name="Vallenet D."/>
            <person name="Wu Z."/>
            <person name="Marx C.J."/>
            <person name="Vorholt J.A."/>
            <person name="Olson M.V."/>
            <person name="Kaul R."/>
            <person name="Weissenbach J."/>
            <person name="Medigue C."/>
            <person name="Lidstrom M.E."/>
        </authorList>
    </citation>
    <scope>NUCLEOTIDE SEQUENCE [LARGE SCALE GENOMIC DNA]</scope>
    <source>
        <strain evidence="3">ATCC 14718 / DSM 1338 / JCM 2805 / NCIMB 9133 / AM1</strain>
    </source>
</reference>
<organism evidence="2 3">
    <name type="scientific">Methylorubrum extorquens (strain ATCC 14718 / DSM 1338 / JCM 2805 / NCIMB 9133 / AM1)</name>
    <name type="common">Methylobacterium extorquens</name>
    <dbReference type="NCBI Taxonomy" id="272630"/>
    <lineage>
        <taxon>Bacteria</taxon>
        <taxon>Pseudomonadati</taxon>
        <taxon>Pseudomonadota</taxon>
        <taxon>Alphaproteobacteria</taxon>
        <taxon>Hyphomicrobiales</taxon>
        <taxon>Methylobacteriaceae</taxon>
        <taxon>Methylorubrum</taxon>
    </lineage>
</organism>